<feature type="compositionally biased region" description="Low complexity" evidence="2">
    <location>
        <begin position="110"/>
        <end position="121"/>
    </location>
</feature>
<evidence type="ECO:0000256" key="2">
    <source>
        <dbReference type="SAM" id="MobiDB-lite"/>
    </source>
</evidence>
<feature type="region of interest" description="Disordered" evidence="2">
    <location>
        <begin position="730"/>
        <end position="755"/>
    </location>
</feature>
<feature type="compositionally biased region" description="Basic and acidic residues" evidence="2">
    <location>
        <begin position="98"/>
        <end position="108"/>
    </location>
</feature>
<feature type="region of interest" description="Disordered" evidence="2">
    <location>
        <begin position="659"/>
        <end position="700"/>
    </location>
</feature>
<dbReference type="RefSeq" id="XP_064729655.1">
    <property type="nucleotide sequence ID" value="XM_064873933.1"/>
</dbReference>
<evidence type="ECO:0000256" key="1">
    <source>
        <dbReference type="SAM" id="Coils"/>
    </source>
</evidence>
<dbReference type="Proteomes" id="UP001334248">
    <property type="component" value="Unassembled WGS sequence"/>
</dbReference>
<reference evidence="3 4" key="1">
    <citation type="journal article" date="2023" name="Res Sq">
        <title>Genomic and morphological characterization of Knufia obscura isolated from the Mars 2020 spacecraft assembly facility.</title>
        <authorList>
            <person name="Chander A.M."/>
            <person name="Teixeira M.M."/>
            <person name="Singh N.K."/>
            <person name="Williams M.P."/>
            <person name="Parker C.W."/>
            <person name="Leo P."/>
            <person name="Stajich J.E."/>
            <person name="Torok T."/>
            <person name="Tighe S."/>
            <person name="Mason C.E."/>
            <person name="Venkateswaran K."/>
        </authorList>
    </citation>
    <scope>NUCLEOTIDE SEQUENCE [LARGE SCALE GENOMIC DNA]</scope>
    <source>
        <strain evidence="3 4">CCFEE 5817</strain>
    </source>
</reference>
<evidence type="ECO:0000313" key="3">
    <source>
        <dbReference type="EMBL" id="KAK5941565.1"/>
    </source>
</evidence>
<dbReference type="EMBL" id="JAVHJV010000006">
    <property type="protein sequence ID" value="KAK5941565.1"/>
    <property type="molecule type" value="Genomic_DNA"/>
</dbReference>
<comment type="caution">
    <text evidence="3">The sequence shown here is derived from an EMBL/GenBank/DDBJ whole genome shotgun (WGS) entry which is preliminary data.</text>
</comment>
<accession>A0ABR0RLS4</accession>
<keyword evidence="1" id="KW-0175">Coiled coil</keyword>
<name>A0ABR0RLS4_9EURO</name>
<feature type="compositionally biased region" description="Basic and acidic residues" evidence="2">
    <location>
        <begin position="738"/>
        <end position="748"/>
    </location>
</feature>
<feature type="coiled-coil region" evidence="1">
    <location>
        <begin position="324"/>
        <end position="365"/>
    </location>
</feature>
<feature type="region of interest" description="Disordered" evidence="2">
    <location>
        <begin position="1"/>
        <end position="53"/>
    </location>
</feature>
<feature type="region of interest" description="Disordered" evidence="2">
    <location>
        <begin position="73"/>
        <end position="124"/>
    </location>
</feature>
<feature type="compositionally biased region" description="Polar residues" evidence="2">
    <location>
        <begin position="25"/>
        <end position="46"/>
    </location>
</feature>
<feature type="compositionally biased region" description="Polar residues" evidence="2">
    <location>
        <begin position="86"/>
        <end position="97"/>
    </location>
</feature>
<feature type="coiled-coil region" evidence="1">
    <location>
        <begin position="193"/>
        <end position="227"/>
    </location>
</feature>
<feature type="compositionally biased region" description="Basic and acidic residues" evidence="2">
    <location>
        <begin position="659"/>
        <end position="669"/>
    </location>
</feature>
<gene>
    <name evidence="3" type="ORF">PMZ80_005513</name>
</gene>
<keyword evidence="4" id="KW-1185">Reference proteome</keyword>
<feature type="compositionally biased region" description="Polar residues" evidence="2">
    <location>
        <begin position="672"/>
        <end position="687"/>
    </location>
</feature>
<dbReference type="GeneID" id="89998962"/>
<proteinExistence type="predicted"/>
<organism evidence="3 4">
    <name type="scientific">Knufia obscura</name>
    <dbReference type="NCBI Taxonomy" id="1635080"/>
    <lineage>
        <taxon>Eukaryota</taxon>
        <taxon>Fungi</taxon>
        <taxon>Dikarya</taxon>
        <taxon>Ascomycota</taxon>
        <taxon>Pezizomycotina</taxon>
        <taxon>Eurotiomycetes</taxon>
        <taxon>Chaetothyriomycetidae</taxon>
        <taxon>Chaetothyriales</taxon>
        <taxon>Trichomeriaceae</taxon>
        <taxon>Knufia</taxon>
    </lineage>
</organism>
<evidence type="ECO:0000313" key="4">
    <source>
        <dbReference type="Proteomes" id="UP001334248"/>
    </source>
</evidence>
<protein>
    <submittedName>
        <fullName evidence="3">Uncharacterized protein</fullName>
    </submittedName>
</protein>
<feature type="coiled-coil region" evidence="1">
    <location>
        <begin position="404"/>
        <end position="595"/>
    </location>
</feature>
<sequence>MAPKRAASVDLPSAEPEKKSRIVVAQTTINPSSNAGQQQSRPTKSTYRVKRHVEKSSLKTAAAVGHLNIAQDVSSAEVADEDASLQPGTSSNDTPTETAEKENQKSHDPQSTVAQSAATAQKPEGLHTYPKHDKIAARLQPAAQDSLHIRDLKSLGMKLLKDVEKAYRKLEHVADNDGVVAANTWAINFEPAYHDLAERMESADHTIQKLEDRLFEVTAELASANKIIGIRESQIPQQAGYSAAEPIILEDEDENTAAAWKARFASMKKERDDARAERDVAGEELETAYLIKGDAIKARDLSWKHRGELNNKYQHLKACISKDKQTLFEEKERLIGKNSQLTEENRDLVEEKDELEKQKNFFEFKNRVLAEDLGISWAEAAAPLEAQSSPQSGEILGVPAESTQQDLQNKLEAKAAEMAGLENEVLKTSQAANEAEIRGAHNEKEVLLKEKQALGDELQAAKDTEISYLQAIKDTQVDLHNEYRTTVDNLSSSVVTTQQECESAKQKFKESDKTISELKKQIAKLDQQAAAAKVKQIQDMKEIELTGQLNPKLSLQEAENFRKEMREVVDEMATLRDKETKAKTKEEKARFLARRKTLGARNHELSSMLLRAPRDSRLDQKPYYTFPGIPKTVENIPKTSFGSPKTVDNIPKVLADSRKNAEQKAREGGLIKSTTAEPEKASTQTSNRAARAAARAGKPVEMETIGYDTVPAASCYVTLKVSSSRLKQMSLEGDEMDTSDRAGPDKASKSSLTVG</sequence>